<protein>
    <submittedName>
        <fullName evidence="2">Uncharacterized protein</fullName>
    </submittedName>
</protein>
<evidence type="ECO:0000313" key="2">
    <source>
        <dbReference type="EMBL" id="SFP93456.1"/>
    </source>
</evidence>
<name>A0A1I5UFR9_9BACT</name>
<evidence type="ECO:0000256" key="1">
    <source>
        <dbReference type="SAM" id="Phobius"/>
    </source>
</evidence>
<dbReference type="EMBL" id="FOXQ01000003">
    <property type="protein sequence ID" value="SFP93456.1"/>
    <property type="molecule type" value="Genomic_DNA"/>
</dbReference>
<keyword evidence="3" id="KW-1185">Reference proteome</keyword>
<dbReference type="AlphaFoldDB" id="A0A1I5UFR9"/>
<gene>
    <name evidence="2" type="ORF">SAMN05444277_103229</name>
</gene>
<accession>A0A1I5UFR9</accession>
<sequence>MEPGIKEFFKRLATSIAIFILWVAINMTIGIKYKYALFSDHIGIGNIIFYVWLILSFIALVIFYIKLWKKPIENLHDDP</sequence>
<feature type="transmembrane region" description="Helical" evidence="1">
    <location>
        <begin position="12"/>
        <end position="31"/>
    </location>
</feature>
<proteinExistence type="predicted"/>
<evidence type="ECO:0000313" key="3">
    <source>
        <dbReference type="Proteomes" id="UP000199031"/>
    </source>
</evidence>
<feature type="transmembrane region" description="Helical" evidence="1">
    <location>
        <begin position="43"/>
        <end position="65"/>
    </location>
</feature>
<keyword evidence="1" id="KW-0812">Transmembrane</keyword>
<dbReference type="Proteomes" id="UP000199031">
    <property type="component" value="Unassembled WGS sequence"/>
</dbReference>
<keyword evidence="1" id="KW-1133">Transmembrane helix</keyword>
<organism evidence="2 3">
    <name type="scientific">Parafilimonas terrae</name>
    <dbReference type="NCBI Taxonomy" id="1465490"/>
    <lineage>
        <taxon>Bacteria</taxon>
        <taxon>Pseudomonadati</taxon>
        <taxon>Bacteroidota</taxon>
        <taxon>Chitinophagia</taxon>
        <taxon>Chitinophagales</taxon>
        <taxon>Chitinophagaceae</taxon>
        <taxon>Parafilimonas</taxon>
    </lineage>
</organism>
<dbReference type="OrthoDB" id="674997at2"/>
<keyword evidence="1" id="KW-0472">Membrane</keyword>
<reference evidence="2 3" key="1">
    <citation type="submission" date="2016-10" db="EMBL/GenBank/DDBJ databases">
        <authorList>
            <person name="de Groot N.N."/>
        </authorList>
    </citation>
    <scope>NUCLEOTIDE SEQUENCE [LARGE SCALE GENOMIC DNA]</scope>
    <source>
        <strain evidence="2 3">DSM 28286</strain>
    </source>
</reference>
<dbReference type="RefSeq" id="WP_090656889.1">
    <property type="nucleotide sequence ID" value="NZ_FOXQ01000003.1"/>
</dbReference>